<dbReference type="GO" id="GO:0005634">
    <property type="term" value="C:nucleus"/>
    <property type="evidence" value="ECO:0007669"/>
    <property type="project" value="UniProtKB-SubCell"/>
</dbReference>
<proteinExistence type="predicted"/>
<dbReference type="InterPro" id="IPR014816">
    <property type="entry name" value="tRNA_MeTrfase_Gcd14"/>
</dbReference>
<dbReference type="InterPro" id="IPR029063">
    <property type="entry name" value="SAM-dependent_MTases_sf"/>
</dbReference>
<dbReference type="EC" id="2.1.1.220" evidence="2"/>
<dbReference type="Gene3D" id="3.10.330.20">
    <property type="match status" value="1"/>
</dbReference>
<gene>
    <name evidence="12" type="ORF">FA09DRAFT_329921</name>
</gene>
<dbReference type="PANTHER" id="PTHR12133">
    <property type="entry name" value="TRNA (ADENINE(58)-N(1))-METHYLTRANSFERASE"/>
    <property type="match status" value="1"/>
</dbReference>
<keyword evidence="5 12" id="KW-0808">Transferase</keyword>
<keyword evidence="13" id="KW-1185">Reference proteome</keyword>
<feature type="domain" description="tRNA (adenine(58)-N(1))-methyltransferase catalytic subunit TRM61 C-terminal" evidence="11">
    <location>
        <begin position="112"/>
        <end position="174"/>
    </location>
</feature>
<evidence type="ECO:0000256" key="8">
    <source>
        <dbReference type="ARBA" id="ARBA00023242"/>
    </source>
</evidence>
<dbReference type="Proteomes" id="UP000245946">
    <property type="component" value="Unassembled WGS sequence"/>
</dbReference>
<evidence type="ECO:0000256" key="3">
    <source>
        <dbReference type="ARBA" id="ARBA00015963"/>
    </source>
</evidence>
<comment type="subcellular location">
    <subcellularLocation>
        <location evidence="1">Nucleus</location>
    </subcellularLocation>
</comment>
<feature type="region of interest" description="Disordered" evidence="10">
    <location>
        <begin position="1"/>
        <end position="35"/>
    </location>
</feature>
<dbReference type="AlphaFoldDB" id="A0A316ZDG2"/>
<keyword evidence="4 12" id="KW-0489">Methyltransferase</keyword>
<dbReference type="Pfam" id="PF08704">
    <property type="entry name" value="GCD14"/>
    <property type="match status" value="2"/>
</dbReference>
<evidence type="ECO:0000256" key="1">
    <source>
        <dbReference type="ARBA" id="ARBA00004123"/>
    </source>
</evidence>
<evidence type="ECO:0000256" key="9">
    <source>
        <dbReference type="ARBA" id="ARBA00033309"/>
    </source>
</evidence>
<dbReference type="PROSITE" id="PS51620">
    <property type="entry name" value="SAM_TRM61"/>
    <property type="match status" value="1"/>
</dbReference>
<evidence type="ECO:0000256" key="6">
    <source>
        <dbReference type="ARBA" id="ARBA00022691"/>
    </source>
</evidence>
<feature type="compositionally biased region" description="Low complexity" evidence="10">
    <location>
        <begin position="412"/>
        <end position="424"/>
    </location>
</feature>
<feature type="region of interest" description="Disordered" evidence="10">
    <location>
        <begin position="496"/>
        <end position="539"/>
    </location>
</feature>
<keyword evidence="8" id="KW-0539">Nucleus</keyword>
<accession>A0A316ZDG2</accession>
<feature type="compositionally biased region" description="Low complexity" evidence="10">
    <location>
        <begin position="512"/>
        <end position="539"/>
    </location>
</feature>
<dbReference type="OrthoDB" id="1925287at2759"/>
<feature type="compositionally biased region" description="Low complexity" evidence="10">
    <location>
        <begin position="1"/>
        <end position="24"/>
    </location>
</feature>
<keyword evidence="7" id="KW-0819">tRNA processing</keyword>
<evidence type="ECO:0000313" key="13">
    <source>
        <dbReference type="Proteomes" id="UP000245946"/>
    </source>
</evidence>
<evidence type="ECO:0000256" key="5">
    <source>
        <dbReference type="ARBA" id="ARBA00022679"/>
    </source>
</evidence>
<feature type="domain" description="tRNA (adenine(58)-N(1))-methyltransferase catalytic subunit TRM61 C-terminal" evidence="11">
    <location>
        <begin position="238"/>
        <end position="486"/>
    </location>
</feature>
<dbReference type="STRING" id="58919.A0A316ZDG2"/>
<dbReference type="PANTHER" id="PTHR12133:SF2">
    <property type="entry name" value="TRNA (ADENINE(58)-N(1))-METHYLTRANSFERASE CATALYTIC SUBUNIT TRMT61A"/>
    <property type="match status" value="1"/>
</dbReference>
<evidence type="ECO:0000256" key="7">
    <source>
        <dbReference type="ARBA" id="ARBA00022694"/>
    </source>
</evidence>
<name>A0A316ZDG2_9BASI</name>
<dbReference type="RefSeq" id="XP_025598604.1">
    <property type="nucleotide sequence ID" value="XM_025742390.1"/>
</dbReference>
<dbReference type="GO" id="GO:0031515">
    <property type="term" value="C:tRNA (m1A) methyltransferase complex"/>
    <property type="evidence" value="ECO:0007669"/>
    <property type="project" value="InterPro"/>
</dbReference>
<dbReference type="SUPFAM" id="SSF53335">
    <property type="entry name" value="S-adenosyl-L-methionine-dependent methyltransferases"/>
    <property type="match status" value="1"/>
</dbReference>
<feature type="region of interest" description="Disordered" evidence="10">
    <location>
        <begin position="410"/>
        <end position="435"/>
    </location>
</feature>
<sequence length="539" mass="58283">MSSTQAAMPAPAAPEAVASSSTTPAPTPPPRRSAAQRAASACAVVAKSAAFRSSRFIHAGDLVIVFISRDRTPIPLRVTPGDEYTNTWGTFPHADMVGKPFGSRVRARRNTGYLFLLRPTPELWTLALPHRTQILYAPDMSFITLKLALTPGSRIIEAGTGSGSFTHFLARTVGRARQWDGGRGWQGDGAEMDERDARDGGSRGTKRKAVDSDAAEAPEAKAVEPMLTDPDPHVEEDDGRVWSFEFNATRAQKAKSEFEAHGLTRTVSLRHRNVCREGFGLSNVADCVFLDLPAPWDALESAKEALRLDVAGRVCCFSPCIEQVLRTAEAMRKQGWCEIETFESLVRNHESLSQARTAPLVPVGDAIRKIREVEANKSQRRLGQIERSRRARVVKERAAALVAEGVAEKEAQAQAEAETAQAEANGDEEMQDPRDAAEEALATATPWTVKLPDPRENVKRELSQANVYSRTLQDMRGHTSYLTFATLRPRVLSNTPSVQTTNAAAAPPPEAPAADNTATDTAESAAASEAAATGPADQA</sequence>
<evidence type="ECO:0000256" key="4">
    <source>
        <dbReference type="ARBA" id="ARBA00022603"/>
    </source>
</evidence>
<feature type="region of interest" description="Disordered" evidence="10">
    <location>
        <begin position="179"/>
        <end position="234"/>
    </location>
</feature>
<dbReference type="GO" id="GO:0160107">
    <property type="term" value="F:tRNA (adenine(58)-N1)-methyltransferase activity"/>
    <property type="evidence" value="ECO:0007669"/>
    <property type="project" value="UniProtKB-EC"/>
</dbReference>
<dbReference type="GeneID" id="37269934"/>
<dbReference type="GO" id="GO:0030488">
    <property type="term" value="P:tRNA methylation"/>
    <property type="evidence" value="ECO:0007669"/>
    <property type="project" value="InterPro"/>
</dbReference>
<evidence type="ECO:0000256" key="10">
    <source>
        <dbReference type="SAM" id="MobiDB-lite"/>
    </source>
</evidence>
<reference evidence="12 13" key="1">
    <citation type="journal article" date="2018" name="Mol. Biol. Evol.">
        <title>Broad Genomic Sampling Reveals a Smut Pathogenic Ancestry of the Fungal Clade Ustilaginomycotina.</title>
        <authorList>
            <person name="Kijpornyongpan T."/>
            <person name="Mondo S.J."/>
            <person name="Barry K."/>
            <person name="Sandor L."/>
            <person name="Lee J."/>
            <person name="Lipzen A."/>
            <person name="Pangilinan J."/>
            <person name="LaButti K."/>
            <person name="Hainaut M."/>
            <person name="Henrissat B."/>
            <person name="Grigoriev I.V."/>
            <person name="Spatafora J.W."/>
            <person name="Aime M.C."/>
        </authorList>
    </citation>
    <scope>NUCLEOTIDE SEQUENCE [LARGE SCALE GENOMIC DNA]</scope>
    <source>
        <strain evidence="12 13">MCA 4186</strain>
    </source>
</reference>
<protein>
    <recommendedName>
        <fullName evidence="3">tRNA (adenine(58)-N(1))-methyltransferase catalytic subunit TRM61</fullName>
        <ecNumber evidence="2">2.1.1.220</ecNumber>
    </recommendedName>
    <alternativeName>
        <fullName evidence="9">tRNA(m1A58)-methyltransferase subunit TRM61</fullName>
    </alternativeName>
</protein>
<organism evidence="12 13">
    <name type="scientific">Tilletiopsis washingtonensis</name>
    <dbReference type="NCBI Taxonomy" id="58919"/>
    <lineage>
        <taxon>Eukaryota</taxon>
        <taxon>Fungi</taxon>
        <taxon>Dikarya</taxon>
        <taxon>Basidiomycota</taxon>
        <taxon>Ustilaginomycotina</taxon>
        <taxon>Exobasidiomycetes</taxon>
        <taxon>Entylomatales</taxon>
        <taxon>Entylomatales incertae sedis</taxon>
        <taxon>Tilletiopsis</taxon>
    </lineage>
</organism>
<evidence type="ECO:0000313" key="12">
    <source>
        <dbReference type="EMBL" id="PWN98325.1"/>
    </source>
</evidence>
<dbReference type="InterPro" id="IPR049470">
    <property type="entry name" value="TRM61_C"/>
</dbReference>
<evidence type="ECO:0000259" key="11">
    <source>
        <dbReference type="Pfam" id="PF08704"/>
    </source>
</evidence>
<dbReference type="EMBL" id="KZ819292">
    <property type="protein sequence ID" value="PWN98325.1"/>
    <property type="molecule type" value="Genomic_DNA"/>
</dbReference>
<keyword evidence="6" id="KW-0949">S-adenosyl-L-methionine</keyword>
<dbReference type="Gene3D" id="3.40.50.150">
    <property type="entry name" value="Vaccinia Virus protein VP39"/>
    <property type="match status" value="1"/>
</dbReference>
<evidence type="ECO:0000256" key="2">
    <source>
        <dbReference type="ARBA" id="ARBA00012796"/>
    </source>
</evidence>